<dbReference type="Pfam" id="PF02518">
    <property type="entry name" value="HATPase_c"/>
    <property type="match status" value="1"/>
</dbReference>
<dbReference type="Gene3D" id="3.40.50.2300">
    <property type="match status" value="1"/>
</dbReference>
<dbReference type="InterPro" id="IPR001789">
    <property type="entry name" value="Sig_transdc_resp-reg_receiver"/>
</dbReference>
<dbReference type="CDD" id="cd00075">
    <property type="entry name" value="HATPase"/>
    <property type="match status" value="1"/>
</dbReference>
<dbReference type="GO" id="GO:0004673">
    <property type="term" value="F:protein histidine kinase activity"/>
    <property type="evidence" value="ECO:0007669"/>
    <property type="project" value="UniProtKB-EC"/>
</dbReference>
<evidence type="ECO:0000256" key="6">
    <source>
        <dbReference type="PROSITE-ProRule" id="PRU00169"/>
    </source>
</evidence>
<dbReference type="PROSITE" id="PS50113">
    <property type="entry name" value="PAC"/>
    <property type="match status" value="4"/>
</dbReference>
<feature type="domain" description="PAC" evidence="10">
    <location>
        <begin position="459"/>
        <end position="511"/>
    </location>
</feature>
<dbReference type="InterPro" id="IPR036890">
    <property type="entry name" value="HATPase_C_sf"/>
</dbReference>
<dbReference type="InterPro" id="IPR013655">
    <property type="entry name" value="PAS_fold_3"/>
</dbReference>
<feature type="domain" description="PAS" evidence="9">
    <location>
        <begin position="533"/>
        <end position="585"/>
    </location>
</feature>
<feature type="modified residue" description="4-aspartylphosphate" evidence="6">
    <location>
        <position position="53"/>
    </location>
</feature>
<dbReference type="PROSITE" id="PS50112">
    <property type="entry name" value="PAS"/>
    <property type="match status" value="3"/>
</dbReference>
<evidence type="ECO:0000313" key="11">
    <source>
        <dbReference type="EMBL" id="WFN36173.1"/>
    </source>
</evidence>
<dbReference type="Gene3D" id="3.30.450.20">
    <property type="entry name" value="PAS domain"/>
    <property type="match status" value="4"/>
</dbReference>
<dbReference type="EMBL" id="CP091092">
    <property type="protein sequence ID" value="WFN36173.1"/>
    <property type="molecule type" value="Genomic_DNA"/>
</dbReference>
<evidence type="ECO:0000256" key="2">
    <source>
        <dbReference type="ARBA" id="ARBA00012438"/>
    </source>
</evidence>
<feature type="domain" description="Response regulatory" evidence="8">
    <location>
        <begin position="3"/>
        <end position="118"/>
    </location>
</feature>
<keyword evidence="3 6" id="KW-0597">Phosphoprotein</keyword>
<feature type="domain" description="PAC" evidence="10">
    <location>
        <begin position="333"/>
        <end position="385"/>
    </location>
</feature>
<evidence type="ECO:0000256" key="5">
    <source>
        <dbReference type="ARBA" id="ARBA00022777"/>
    </source>
</evidence>
<dbReference type="GO" id="GO:0006355">
    <property type="term" value="P:regulation of DNA-templated transcription"/>
    <property type="evidence" value="ECO:0007669"/>
    <property type="project" value="InterPro"/>
</dbReference>
<dbReference type="Pfam" id="PF08447">
    <property type="entry name" value="PAS_3"/>
    <property type="match status" value="1"/>
</dbReference>
<evidence type="ECO:0000259" key="9">
    <source>
        <dbReference type="PROSITE" id="PS50112"/>
    </source>
</evidence>
<dbReference type="CDD" id="cd00130">
    <property type="entry name" value="PAS"/>
    <property type="match status" value="4"/>
</dbReference>
<dbReference type="RefSeq" id="WP_278099012.1">
    <property type="nucleotide sequence ID" value="NZ_CP091092.1"/>
</dbReference>
<protein>
    <recommendedName>
        <fullName evidence="2">histidine kinase</fullName>
        <ecNumber evidence="2">2.7.13.3</ecNumber>
    </recommendedName>
</protein>
<dbReference type="InterPro" id="IPR011006">
    <property type="entry name" value="CheY-like_superfamily"/>
</dbReference>
<proteinExistence type="predicted"/>
<accession>A0AAF0FTC3</accession>
<keyword evidence="4" id="KW-0808">Transferase</keyword>
<gene>
    <name evidence="11" type="ORF">L1994_08445</name>
</gene>
<organism evidence="11 12">
    <name type="scientific">Methanomicrobium antiquum</name>
    <dbReference type="NCBI Taxonomy" id="487686"/>
    <lineage>
        <taxon>Archaea</taxon>
        <taxon>Methanobacteriati</taxon>
        <taxon>Methanobacteriota</taxon>
        <taxon>Stenosarchaea group</taxon>
        <taxon>Methanomicrobia</taxon>
        <taxon>Methanomicrobiales</taxon>
        <taxon>Methanomicrobiaceae</taxon>
        <taxon>Methanomicrobium</taxon>
    </lineage>
</organism>
<feature type="domain" description="PAC" evidence="10">
    <location>
        <begin position="589"/>
        <end position="641"/>
    </location>
</feature>
<dbReference type="InterPro" id="IPR000014">
    <property type="entry name" value="PAS"/>
</dbReference>
<dbReference type="SUPFAM" id="SSF52172">
    <property type="entry name" value="CheY-like"/>
    <property type="match status" value="1"/>
</dbReference>
<keyword evidence="12" id="KW-1185">Reference proteome</keyword>
<dbReference type="SMART" id="SM00387">
    <property type="entry name" value="HATPase_c"/>
    <property type="match status" value="1"/>
</dbReference>
<dbReference type="PROSITE" id="PS50110">
    <property type="entry name" value="RESPONSE_REGULATORY"/>
    <property type="match status" value="1"/>
</dbReference>
<evidence type="ECO:0000256" key="1">
    <source>
        <dbReference type="ARBA" id="ARBA00000085"/>
    </source>
</evidence>
<dbReference type="Pfam" id="PF00072">
    <property type="entry name" value="Response_reg"/>
    <property type="match status" value="1"/>
</dbReference>
<dbReference type="KEGG" id="manq:L1994_08445"/>
<dbReference type="NCBIfam" id="TIGR00229">
    <property type="entry name" value="sensory_box"/>
    <property type="match status" value="4"/>
</dbReference>
<evidence type="ECO:0000259" key="10">
    <source>
        <dbReference type="PROSITE" id="PS50113"/>
    </source>
</evidence>
<comment type="catalytic activity">
    <reaction evidence="1">
        <text>ATP + protein L-histidine = ADP + protein N-phospho-L-histidine.</text>
        <dbReference type="EC" id="2.7.13.3"/>
    </reaction>
</comment>
<feature type="domain" description="PAC" evidence="10">
    <location>
        <begin position="207"/>
        <end position="259"/>
    </location>
</feature>
<dbReference type="PANTHER" id="PTHR43304:SF1">
    <property type="entry name" value="PAC DOMAIN-CONTAINING PROTEIN"/>
    <property type="match status" value="1"/>
</dbReference>
<dbReference type="InterPro" id="IPR013767">
    <property type="entry name" value="PAS_fold"/>
</dbReference>
<dbReference type="InterPro" id="IPR000700">
    <property type="entry name" value="PAS-assoc_C"/>
</dbReference>
<dbReference type="PROSITE" id="PS50109">
    <property type="entry name" value="HIS_KIN"/>
    <property type="match status" value="1"/>
</dbReference>
<dbReference type="InterPro" id="IPR003594">
    <property type="entry name" value="HATPase_dom"/>
</dbReference>
<dbReference type="Pfam" id="PF00989">
    <property type="entry name" value="PAS"/>
    <property type="match status" value="2"/>
</dbReference>
<name>A0AAF0FTC3_9EURY</name>
<dbReference type="SMART" id="SM00086">
    <property type="entry name" value="PAC"/>
    <property type="match status" value="4"/>
</dbReference>
<dbReference type="Pfam" id="PF13426">
    <property type="entry name" value="PAS_9"/>
    <property type="match status" value="1"/>
</dbReference>
<evidence type="ECO:0000259" key="8">
    <source>
        <dbReference type="PROSITE" id="PS50110"/>
    </source>
</evidence>
<dbReference type="SUPFAM" id="SSF55874">
    <property type="entry name" value="ATPase domain of HSP90 chaperone/DNA topoisomerase II/histidine kinase"/>
    <property type="match status" value="1"/>
</dbReference>
<dbReference type="GeneID" id="79950421"/>
<dbReference type="AlphaFoldDB" id="A0AAF0FTC3"/>
<dbReference type="Proteomes" id="UP001218895">
    <property type="component" value="Chromosome"/>
</dbReference>
<evidence type="ECO:0000256" key="3">
    <source>
        <dbReference type="ARBA" id="ARBA00022553"/>
    </source>
</evidence>
<feature type="domain" description="PAS" evidence="9">
    <location>
        <begin position="260"/>
        <end position="342"/>
    </location>
</feature>
<feature type="domain" description="PAS" evidence="9">
    <location>
        <begin position="385"/>
        <end position="468"/>
    </location>
</feature>
<dbReference type="CDD" id="cd00156">
    <property type="entry name" value="REC"/>
    <property type="match status" value="1"/>
</dbReference>
<dbReference type="InterPro" id="IPR001610">
    <property type="entry name" value="PAC"/>
</dbReference>
<dbReference type="InterPro" id="IPR052162">
    <property type="entry name" value="Sensor_kinase/Photoreceptor"/>
</dbReference>
<dbReference type="SUPFAM" id="SSF55785">
    <property type="entry name" value="PYP-like sensor domain (PAS domain)"/>
    <property type="match status" value="4"/>
</dbReference>
<feature type="domain" description="Histidine kinase" evidence="7">
    <location>
        <begin position="652"/>
        <end position="852"/>
    </location>
</feature>
<dbReference type="InterPro" id="IPR035965">
    <property type="entry name" value="PAS-like_dom_sf"/>
</dbReference>
<dbReference type="Gene3D" id="3.30.565.10">
    <property type="entry name" value="Histidine kinase-like ATPase, C-terminal domain"/>
    <property type="match status" value="1"/>
</dbReference>
<dbReference type="SMART" id="SM00448">
    <property type="entry name" value="REC"/>
    <property type="match status" value="1"/>
</dbReference>
<dbReference type="SMART" id="SM00091">
    <property type="entry name" value="PAS"/>
    <property type="match status" value="4"/>
</dbReference>
<sequence length="856" mass="98711">MIKVLLVDDEPALVEITKLFLEKEGGIEVETALLASRALENLKTKTFDAIVSDFEMPEMDGIEFLKTIRNAGDKTPFIIFSGRGREDVLINAINNGADFYLQKGGKPKSQFAELRNMIFQSVKRKNAEKSLRESEERYRAVVESQTELICRFLPDFIIIFANDAFYRYYDLENGAVGKIKFKSHVPKHEAERIKTHLNSLSPEKPYGDIEHIVIMPDGKERWQHWIDRAFFDDKGNIIEYQSVGRDVTDEKLMHKSLQEKVNYVQALMDTIPAPVFYRDTHGVYYDCNRAFEELVGFSKSEILGKNIYDFFDKELADLYSKKDMEIVQNPHLQQYENQINNAGGERIDVMFSKTARFKADWTVDGIVGVILDISERKKMERDLLNEINFVQAIKDTIPAPFFYRDKKGIYHDCNRAFEELVGLSRDEIIGKNIYDFFDKELADVYTRKDMEIVQNPHLQQYEYAINNSKGELIDVLFSKTALFSAEGNVEGIVGVILDISERKKMEYALRENEEKFRTLANYTYDWESWLGPDGKFVYVSPSCQRITGYSAEDFSYDPFRMAEMIVCPEDRQMVISHYKNIIEENSGVEHFDFRIITADGDEKWISHYCQPVYHDDGTWAGRRETKRDITLRKNYQDKLTLANEKLNLLSNVTRHDVLNQVTALIGYLEILREITSISDKSSVEIIGKIETIASTIQHQLSFTKDYQETGIKSPSWQNLLETFNFSQFMLDTASLNVETEVEKKIEVYADPLFGKVFYNFIDNSIRHGSEKISSIRLSTINSGESLKIIYEDDGTGIPFENKDKIFLKGFGSNTGYGLFLIKYVLSMTGMNICESGVSGEGVRFEINVPNGRFRYI</sequence>
<keyword evidence="5" id="KW-0418">Kinase</keyword>
<evidence type="ECO:0000259" key="7">
    <source>
        <dbReference type="PROSITE" id="PS50109"/>
    </source>
</evidence>
<reference evidence="11" key="1">
    <citation type="submission" date="2022-01" db="EMBL/GenBank/DDBJ databases">
        <title>Complete genome of Methanomicrobium antiquum DSM 21220.</title>
        <authorList>
            <person name="Chen S.-C."/>
            <person name="You Y.-T."/>
            <person name="Zhou Y.-Z."/>
            <person name="Lai M.-C."/>
        </authorList>
    </citation>
    <scope>NUCLEOTIDE SEQUENCE</scope>
    <source>
        <strain evidence="11">DSM 21220</strain>
    </source>
</reference>
<evidence type="ECO:0000256" key="4">
    <source>
        <dbReference type="ARBA" id="ARBA00022679"/>
    </source>
</evidence>
<dbReference type="InterPro" id="IPR005467">
    <property type="entry name" value="His_kinase_dom"/>
</dbReference>
<dbReference type="GO" id="GO:0000160">
    <property type="term" value="P:phosphorelay signal transduction system"/>
    <property type="evidence" value="ECO:0007669"/>
    <property type="project" value="InterPro"/>
</dbReference>
<dbReference type="EC" id="2.7.13.3" evidence="2"/>
<dbReference type="PANTHER" id="PTHR43304">
    <property type="entry name" value="PHYTOCHROME-LIKE PROTEIN CPH1"/>
    <property type="match status" value="1"/>
</dbReference>
<evidence type="ECO:0000313" key="12">
    <source>
        <dbReference type="Proteomes" id="UP001218895"/>
    </source>
</evidence>